<dbReference type="InParanoid" id="D8RDN4"/>
<dbReference type="eggNOG" id="ENOG502QT34">
    <property type="taxonomic scope" value="Eukaryota"/>
</dbReference>
<dbReference type="KEGG" id="smo:SELMODRAFT_440680"/>
<dbReference type="Gene3D" id="3.10.450.50">
    <property type="match status" value="1"/>
</dbReference>
<gene>
    <name evidence="3" type="ORF">SELMODRAFT_440680</name>
</gene>
<feature type="region of interest" description="Disordered" evidence="1">
    <location>
        <begin position="1"/>
        <end position="178"/>
    </location>
</feature>
<dbReference type="InterPro" id="IPR032710">
    <property type="entry name" value="NTF2-like_dom_sf"/>
</dbReference>
<dbReference type="InterPro" id="IPR034604">
    <property type="entry name" value="SRRP53"/>
</dbReference>
<feature type="compositionally biased region" description="Basic and acidic residues" evidence="1">
    <location>
        <begin position="77"/>
        <end position="95"/>
    </location>
</feature>
<feature type="compositionally biased region" description="Basic and acidic residues" evidence="1">
    <location>
        <begin position="228"/>
        <end position="248"/>
    </location>
</feature>
<dbReference type="AlphaFoldDB" id="D8RDN4"/>
<protein>
    <recommendedName>
        <fullName evidence="2">YchJ-like middle NTF2-like domain-containing protein</fullName>
    </recommendedName>
</protein>
<sequence>MERGRSSRAGVGFAGAGKPDRGGKKSSRRSKSPPENAKRSRSGKASRSEELIPDYDRMTPAERVKARMNFQLSQTAAKDKDTKNWERFDFDKSAPLDEEEEDSNPRSSSAGPDDTSSLRNTAGSYLSYSSQLTREKRTEAAHDAAMFGSGSVPKEEEQQAPSSHVEKNHEKKASDLLSEEVIAMQKDSWQERLRKMKAAKAAAAGSVTWESRPRPSFEARASRGFKELLQRSRRGKTDEQAAAEKEEGGAQVEDEKENQSVCPCGGGELRKSYESCCGVLHEGGAEPDALAVMKARFSAYARGNSDYVVKTTHKENACFQGGEARLLADVEATCRKLKFKRLEILDFQTESEDEAFVSFKVTYTLARGSRANDRINKFLLERSRFVRSEGPEGTKRWLYIEGIPLGRPQ</sequence>
<dbReference type="InterPro" id="IPR048469">
    <property type="entry name" value="YchJ-like_M"/>
</dbReference>
<dbReference type="Proteomes" id="UP000001514">
    <property type="component" value="Unassembled WGS sequence"/>
</dbReference>
<feature type="domain" description="YchJ-like middle NTF2-like" evidence="2">
    <location>
        <begin position="289"/>
        <end position="402"/>
    </location>
</feature>
<evidence type="ECO:0000313" key="4">
    <source>
        <dbReference type="Proteomes" id="UP000001514"/>
    </source>
</evidence>
<dbReference type="HOGENOM" id="CLU_673357_0_0_1"/>
<feature type="compositionally biased region" description="Polar residues" evidence="1">
    <location>
        <begin position="105"/>
        <end position="132"/>
    </location>
</feature>
<dbReference type="SUPFAM" id="SSF54427">
    <property type="entry name" value="NTF2-like"/>
    <property type="match status" value="1"/>
</dbReference>
<proteinExistence type="predicted"/>
<feature type="compositionally biased region" description="Basic and acidic residues" evidence="1">
    <location>
        <begin position="133"/>
        <end position="142"/>
    </location>
</feature>
<name>D8RDN4_SELML</name>
<reference evidence="3 4" key="1">
    <citation type="journal article" date="2011" name="Science">
        <title>The Selaginella genome identifies genetic changes associated with the evolution of vascular plants.</title>
        <authorList>
            <person name="Banks J.A."/>
            <person name="Nishiyama T."/>
            <person name="Hasebe M."/>
            <person name="Bowman J.L."/>
            <person name="Gribskov M."/>
            <person name="dePamphilis C."/>
            <person name="Albert V.A."/>
            <person name="Aono N."/>
            <person name="Aoyama T."/>
            <person name="Ambrose B.A."/>
            <person name="Ashton N.W."/>
            <person name="Axtell M.J."/>
            <person name="Barker E."/>
            <person name="Barker M.S."/>
            <person name="Bennetzen J.L."/>
            <person name="Bonawitz N.D."/>
            <person name="Chapple C."/>
            <person name="Cheng C."/>
            <person name="Correa L.G."/>
            <person name="Dacre M."/>
            <person name="DeBarry J."/>
            <person name="Dreyer I."/>
            <person name="Elias M."/>
            <person name="Engstrom E.M."/>
            <person name="Estelle M."/>
            <person name="Feng L."/>
            <person name="Finet C."/>
            <person name="Floyd S.K."/>
            <person name="Frommer W.B."/>
            <person name="Fujita T."/>
            <person name="Gramzow L."/>
            <person name="Gutensohn M."/>
            <person name="Harholt J."/>
            <person name="Hattori M."/>
            <person name="Heyl A."/>
            <person name="Hirai T."/>
            <person name="Hiwatashi Y."/>
            <person name="Ishikawa M."/>
            <person name="Iwata M."/>
            <person name="Karol K.G."/>
            <person name="Koehler B."/>
            <person name="Kolukisaoglu U."/>
            <person name="Kubo M."/>
            <person name="Kurata T."/>
            <person name="Lalonde S."/>
            <person name="Li K."/>
            <person name="Li Y."/>
            <person name="Litt A."/>
            <person name="Lyons E."/>
            <person name="Manning G."/>
            <person name="Maruyama T."/>
            <person name="Michael T.P."/>
            <person name="Mikami K."/>
            <person name="Miyazaki S."/>
            <person name="Morinaga S."/>
            <person name="Murata T."/>
            <person name="Mueller-Roeber B."/>
            <person name="Nelson D.R."/>
            <person name="Obara M."/>
            <person name="Oguri Y."/>
            <person name="Olmstead R.G."/>
            <person name="Onodera N."/>
            <person name="Petersen B.L."/>
            <person name="Pils B."/>
            <person name="Prigge M."/>
            <person name="Rensing S.A."/>
            <person name="Riano-Pachon D.M."/>
            <person name="Roberts A.W."/>
            <person name="Sato Y."/>
            <person name="Scheller H.V."/>
            <person name="Schulz B."/>
            <person name="Schulz C."/>
            <person name="Shakirov E.V."/>
            <person name="Shibagaki N."/>
            <person name="Shinohara N."/>
            <person name="Shippen D.E."/>
            <person name="Soerensen I."/>
            <person name="Sotooka R."/>
            <person name="Sugimoto N."/>
            <person name="Sugita M."/>
            <person name="Sumikawa N."/>
            <person name="Tanurdzic M."/>
            <person name="Theissen G."/>
            <person name="Ulvskov P."/>
            <person name="Wakazuki S."/>
            <person name="Weng J.K."/>
            <person name="Willats W.W."/>
            <person name="Wipf D."/>
            <person name="Wolf P.G."/>
            <person name="Yang L."/>
            <person name="Zimmer A.D."/>
            <person name="Zhu Q."/>
            <person name="Mitros T."/>
            <person name="Hellsten U."/>
            <person name="Loque D."/>
            <person name="Otillar R."/>
            <person name="Salamov A."/>
            <person name="Schmutz J."/>
            <person name="Shapiro H."/>
            <person name="Lindquist E."/>
            <person name="Lucas S."/>
            <person name="Rokhsar D."/>
            <person name="Grigoriev I.V."/>
        </authorList>
    </citation>
    <scope>NUCLEOTIDE SEQUENCE [LARGE SCALE GENOMIC DNA]</scope>
</reference>
<dbReference type="GO" id="GO:0005634">
    <property type="term" value="C:nucleus"/>
    <property type="evidence" value="ECO:0000318"/>
    <property type="project" value="GO_Central"/>
</dbReference>
<feature type="compositionally biased region" description="Basic and acidic residues" evidence="1">
    <location>
        <begin position="46"/>
        <end position="65"/>
    </location>
</feature>
<dbReference type="Gramene" id="EFJ29529">
    <property type="protein sequence ID" value="EFJ29529"/>
    <property type="gene ID" value="SELMODRAFT_440680"/>
</dbReference>
<dbReference type="PANTHER" id="PTHR31968:SF4">
    <property type="entry name" value="SERINE_ARGININE-RELATED PROTEIN 53"/>
    <property type="match status" value="1"/>
</dbReference>
<dbReference type="Pfam" id="PF17775">
    <property type="entry name" value="YchJ_M-like"/>
    <property type="match status" value="1"/>
</dbReference>
<feature type="region of interest" description="Disordered" evidence="1">
    <location>
        <begin position="228"/>
        <end position="259"/>
    </location>
</feature>
<feature type="compositionally biased region" description="Basic and acidic residues" evidence="1">
    <location>
        <begin position="164"/>
        <end position="174"/>
    </location>
</feature>
<keyword evidence="4" id="KW-1185">Reference proteome</keyword>
<evidence type="ECO:0000259" key="2">
    <source>
        <dbReference type="Pfam" id="PF17775"/>
    </source>
</evidence>
<accession>D8RDN4</accession>
<evidence type="ECO:0000313" key="3">
    <source>
        <dbReference type="EMBL" id="EFJ29529.1"/>
    </source>
</evidence>
<dbReference type="GO" id="GO:0000380">
    <property type="term" value="P:alternative mRNA splicing, via spliceosome"/>
    <property type="evidence" value="ECO:0000318"/>
    <property type="project" value="GO_Central"/>
</dbReference>
<evidence type="ECO:0000256" key="1">
    <source>
        <dbReference type="SAM" id="MobiDB-lite"/>
    </source>
</evidence>
<dbReference type="PANTHER" id="PTHR31968">
    <property type="entry name" value="SERINE/ARGININE-RELATED PROTEIN 53"/>
    <property type="match status" value="1"/>
</dbReference>
<dbReference type="GO" id="GO:0005737">
    <property type="term" value="C:cytoplasm"/>
    <property type="evidence" value="ECO:0000318"/>
    <property type="project" value="GO_Central"/>
</dbReference>
<dbReference type="EMBL" id="GL377577">
    <property type="protein sequence ID" value="EFJ29529.1"/>
    <property type="molecule type" value="Genomic_DNA"/>
</dbReference>
<organism evidence="4">
    <name type="scientific">Selaginella moellendorffii</name>
    <name type="common">Spikemoss</name>
    <dbReference type="NCBI Taxonomy" id="88036"/>
    <lineage>
        <taxon>Eukaryota</taxon>
        <taxon>Viridiplantae</taxon>
        <taxon>Streptophyta</taxon>
        <taxon>Embryophyta</taxon>
        <taxon>Tracheophyta</taxon>
        <taxon>Lycopodiopsida</taxon>
        <taxon>Selaginellales</taxon>
        <taxon>Selaginellaceae</taxon>
        <taxon>Selaginella</taxon>
    </lineage>
</organism>